<dbReference type="EMBL" id="GGFL01011650">
    <property type="protein sequence ID" value="MBW75828.1"/>
    <property type="molecule type" value="Transcribed_RNA"/>
</dbReference>
<dbReference type="AlphaFoldDB" id="A0A2M4DF76"/>
<name>A0A2M4DF76_ANODA</name>
<sequence length="83" mass="9722">MSRMKLNVAFISSFLFIFLFACLCQLLAETFRPIGFRRIFRNENVISFDAKTCHYCQVAVKNMSTQDTMVSMHDICFHDMIIL</sequence>
<proteinExistence type="predicted"/>
<protein>
    <submittedName>
        <fullName evidence="1">Putative secreted protein</fullName>
    </submittedName>
</protein>
<organism evidence="1">
    <name type="scientific">Anopheles darlingi</name>
    <name type="common">Mosquito</name>
    <dbReference type="NCBI Taxonomy" id="43151"/>
    <lineage>
        <taxon>Eukaryota</taxon>
        <taxon>Metazoa</taxon>
        <taxon>Ecdysozoa</taxon>
        <taxon>Arthropoda</taxon>
        <taxon>Hexapoda</taxon>
        <taxon>Insecta</taxon>
        <taxon>Pterygota</taxon>
        <taxon>Neoptera</taxon>
        <taxon>Endopterygota</taxon>
        <taxon>Diptera</taxon>
        <taxon>Nematocera</taxon>
        <taxon>Culicoidea</taxon>
        <taxon>Culicidae</taxon>
        <taxon>Anophelinae</taxon>
        <taxon>Anopheles</taxon>
    </lineage>
</organism>
<reference evidence="1" key="1">
    <citation type="submission" date="2018-01" db="EMBL/GenBank/DDBJ databases">
        <title>An insight into the sialome of Amazonian anophelines.</title>
        <authorList>
            <person name="Ribeiro J.M."/>
            <person name="Scarpassa V."/>
            <person name="Calvo E."/>
        </authorList>
    </citation>
    <scope>NUCLEOTIDE SEQUENCE</scope>
</reference>
<evidence type="ECO:0000313" key="1">
    <source>
        <dbReference type="EMBL" id="MBW75828.1"/>
    </source>
</evidence>
<dbReference type="PROSITE" id="PS51257">
    <property type="entry name" value="PROKAR_LIPOPROTEIN"/>
    <property type="match status" value="1"/>
</dbReference>
<accession>A0A2M4DF76</accession>